<accession>G8NR41</accession>
<reference evidence="4 5" key="1">
    <citation type="submission" date="2011-11" db="EMBL/GenBank/DDBJ databases">
        <title>Complete sequence of Granulicella mallensis MP5ACTX8.</title>
        <authorList>
            <consortium name="US DOE Joint Genome Institute"/>
            <person name="Lucas S."/>
            <person name="Copeland A."/>
            <person name="Lapidus A."/>
            <person name="Cheng J.-F."/>
            <person name="Goodwin L."/>
            <person name="Pitluck S."/>
            <person name="Peters L."/>
            <person name="Lu M."/>
            <person name="Detter J.C."/>
            <person name="Han C."/>
            <person name="Tapia R."/>
            <person name="Land M."/>
            <person name="Hauser L."/>
            <person name="Kyrpides N."/>
            <person name="Ivanova N."/>
            <person name="Mikhailova N."/>
            <person name="Pagani I."/>
            <person name="Rawat S."/>
            <person name="Mannisto M."/>
            <person name="Haggblom M."/>
            <person name="Woyke T."/>
        </authorList>
    </citation>
    <scope>NUCLEOTIDE SEQUENCE [LARGE SCALE GENOMIC DNA]</scope>
    <source>
        <strain evidence="5">ATCC BAA-1857 / DSM 23137 / MP5ACTX8</strain>
    </source>
</reference>
<dbReference type="InterPro" id="IPR006530">
    <property type="entry name" value="YD"/>
</dbReference>
<dbReference type="InterPro" id="IPR031325">
    <property type="entry name" value="RHS_repeat"/>
</dbReference>
<dbReference type="NCBIfam" id="TIGR03696">
    <property type="entry name" value="Rhs_assc_core"/>
    <property type="match status" value="1"/>
</dbReference>
<dbReference type="eggNOG" id="COG3209">
    <property type="taxonomic scope" value="Bacteria"/>
</dbReference>
<keyword evidence="2" id="KW-0812">Transmembrane</keyword>
<feature type="domain" description="Teneurin-like YD-shell" evidence="3">
    <location>
        <begin position="1551"/>
        <end position="1649"/>
    </location>
</feature>
<dbReference type="HOGENOM" id="CLU_235964_0_0_0"/>
<dbReference type="EMBL" id="CP003130">
    <property type="protein sequence ID" value="AEU35026.1"/>
    <property type="molecule type" value="Genomic_DNA"/>
</dbReference>
<keyword evidence="2" id="KW-1133">Transmembrane helix</keyword>
<dbReference type="Gene3D" id="2.180.10.10">
    <property type="entry name" value="RHS repeat-associated core"/>
    <property type="match status" value="3"/>
</dbReference>
<keyword evidence="2" id="KW-0472">Membrane</keyword>
<dbReference type="InterPro" id="IPR022385">
    <property type="entry name" value="Rhs_assc_core"/>
</dbReference>
<protein>
    <submittedName>
        <fullName evidence="4">RHS repeat-associated core domain protein</fullName>
    </submittedName>
</protein>
<gene>
    <name evidence="4" type="ordered locus">AciX8_0676</name>
</gene>
<dbReference type="PANTHER" id="PTHR32305:SF15">
    <property type="entry name" value="PROTEIN RHSA-RELATED"/>
    <property type="match status" value="1"/>
</dbReference>
<dbReference type="STRING" id="682795.AciX8_0676"/>
<evidence type="ECO:0000313" key="5">
    <source>
        <dbReference type="Proteomes" id="UP000007113"/>
    </source>
</evidence>
<proteinExistence type="predicted"/>
<dbReference type="InterPro" id="IPR056823">
    <property type="entry name" value="TEN-like_YD-shell"/>
</dbReference>
<dbReference type="Pfam" id="PF25023">
    <property type="entry name" value="TEN_YD-shell"/>
    <property type="match status" value="1"/>
</dbReference>
<sequence>MLCLYSFALSYCFYVLISTIAKSLTSSGIKHSRRFRVDLKKRGYLQCASLLNAFFLLLVLSASTQCNAQSSVSIPRFGTYEGTIDTINVGSLQLSMRIPLYHVHNRGNGLDEDVALIYSAGSAPNIGNLQSISNGYLSTNWQLSVAKGYGGVVTATEGQSSCGTTTGIQDLDFYVYTFVDDRGVTHNFPGSSTTNCSTFVFTQLNNVAAEDGSGIVLLVGNGPSAIVEDASGNRYSNEGSGSVTDTNGNVASSPRVFLEGSLNFCGEAGQSSTITQATPGNTPVVNHGCYTFTTGATSNTVTGRTPDVVSYIDSNGKVQDITTAYKQYPVTDVFNNESSCPASGSTDGIPCSSPNYLLSSITFPDGTSYSFAYESDSSGNYSGRISNVTLPGGGTIAYTYSGGYNNTGAFLAGDAAAEIAANTHITLARITQDGTTTYNNVLTSADPRSNALTSQTTIAYPDGHSEVASFVHDSTFCASCANGGSPFGPETLATPNGTFYETARTIYTGAVGTTVLQSESRCYNGATSNCTTQNITLPFSEIASTITSASGLTSQNIQHYNAAGFLVENDEYGFGASTLTRKMLTTYASLGNNIQNRPSSVTIYNGSGTIFSQTNYSYDEFTLASSVATGLAAVSGSRGNQTSAQALISGNVFSTSHMHYDAAGQPVSTTDGNGNVTSYGYDSTDTYLADKAYPSVAGGTFSESYSYDGNTGLLTQTKDVNGNATAYTYDSMMRNTGVCFPGGGYTLTGYPSSTTQTVGVLAGSGPGCTPGAGVPGGSWMTTTIQFDGYGRPLHEINPSGATIDISYDSMGRKSSQSNPHLSTGASTDGTAFYLYDPLGRPTKQTNQDGSFEYSCYEDVATAGQPNCKSHIGSQTGIWVDYQDENGNQWQRTSDALGRLVEVVEPNGTSVAASMETDYTYDVLNNLLSVNQKGISGETARNRSFTYDSLSRLLTSTNPETGAISYGYDANSNMTSKTDARGIKTSYTYDTLNRLTQKTYNDGVTNTSLYGYDSSSINFVPVPQNGRGNVSVSLANTIGRLTFASSTTSGSLDAFSYDSMGRLVNQWSSAPSFNIDNGTIAAISAGYDLAGNMTSLTYPDGRTVSQQWDGGGHLTQVSDVSGQYQYLTPSTTYWPNGTPSAVFYGNGVGNGTFLNNRLQADEIGIVRVGSAAPGSYPGNNNLAVKEYCYGPATSAISAELPGCPSRGSANNGNIWQVMDVLHSGYTENLSYDSLNRLGSFSRVDGSLSQTYAYDSFGNLNQTSPGTLQNAVSYGANNRINSASYGYDNAGNLTASFNGISTAYSYDAENRLTGVNNGAATYTYDGSGDRVRKDNGSTWTEYVRFGGQVVAEKTSDGFWSDYIYANGKRIAKVDNNDIRIHMSGTNCSGCGIINTFAGTSSLAAFVNGTVIQNGDLLTWRQFQDGVAAGGISVAFNNDTVGTSGVLHAADGQLADADTRTGTGLWYQRVANLSGYAGDTVSALTLYNYQGGAAGNWDIYLADISLVHPDGTSVPIYYRSLESLPQFTPGGAESNVTVVTEKVAVTPNPYDVTYYSTNQIGSSILLTDSAGWPVSSDTYYPFGQEPTTSADGNHYKFTGKERDTESGLDYFGARYYGSNIGRFMSPDPSGLAYADPSNPQSFNLYSYVRNNPLSFVDPSGLTCQKGLVDNGDGTFNPVYSDDGDGKGCPAAGIRPDGSESDTAIYQFNYSDSTGAFQSSSVLNLQLPYGGGVSGSSLGSAPSKPCSASGPSKIISASATTNGPTIVAGTAIGGAIGGEPGAFVGGIIGSMFGVGGNVSYVPSTHSLYAGPTAVFAPGLGGGNGISANYVNVPSTQNANSIANGPSFSITFQPNPFFGSVVTKSPGSGPPVVGPSVGTRVPVSFGAGYNICLHNCGC</sequence>
<organism evidence="4 5">
    <name type="scientific">Granulicella mallensis (strain ATCC BAA-1857 / DSM 23137 / MP5ACTX8)</name>
    <dbReference type="NCBI Taxonomy" id="682795"/>
    <lineage>
        <taxon>Bacteria</taxon>
        <taxon>Pseudomonadati</taxon>
        <taxon>Acidobacteriota</taxon>
        <taxon>Terriglobia</taxon>
        <taxon>Terriglobales</taxon>
        <taxon>Acidobacteriaceae</taxon>
        <taxon>Granulicella</taxon>
    </lineage>
</organism>
<name>G8NR41_GRAMM</name>
<keyword evidence="5" id="KW-1185">Reference proteome</keyword>
<dbReference type="InterPro" id="IPR050708">
    <property type="entry name" value="T6SS_VgrG/RHS"/>
</dbReference>
<evidence type="ECO:0000259" key="3">
    <source>
        <dbReference type="Pfam" id="PF25023"/>
    </source>
</evidence>
<dbReference type="NCBIfam" id="TIGR01643">
    <property type="entry name" value="YD_repeat_2x"/>
    <property type="match status" value="3"/>
</dbReference>
<dbReference type="KEGG" id="gma:AciX8_0676"/>
<dbReference type="Pfam" id="PF05593">
    <property type="entry name" value="RHS_repeat"/>
    <property type="match status" value="2"/>
</dbReference>
<feature type="transmembrane region" description="Helical" evidence="2">
    <location>
        <begin position="6"/>
        <end position="24"/>
    </location>
</feature>
<evidence type="ECO:0000256" key="2">
    <source>
        <dbReference type="SAM" id="Phobius"/>
    </source>
</evidence>
<dbReference type="PANTHER" id="PTHR32305">
    <property type="match status" value="1"/>
</dbReference>
<keyword evidence="1" id="KW-0677">Repeat</keyword>
<dbReference type="Proteomes" id="UP000007113">
    <property type="component" value="Chromosome"/>
</dbReference>
<evidence type="ECO:0000256" key="1">
    <source>
        <dbReference type="ARBA" id="ARBA00022737"/>
    </source>
</evidence>
<evidence type="ECO:0000313" key="4">
    <source>
        <dbReference type="EMBL" id="AEU35026.1"/>
    </source>
</evidence>